<dbReference type="GO" id="GO:0008914">
    <property type="term" value="F:leucyl-tRNA--protein transferase activity"/>
    <property type="evidence" value="ECO:0007669"/>
    <property type="project" value="UniProtKB-UniRule"/>
</dbReference>
<evidence type="ECO:0000256" key="2">
    <source>
        <dbReference type="ARBA" id="ARBA00022679"/>
    </source>
</evidence>
<dbReference type="HAMAP" id="MF_00688">
    <property type="entry name" value="Leu_Phe_trans"/>
    <property type="match status" value="1"/>
</dbReference>
<gene>
    <name evidence="4 5" type="primary">aat</name>
    <name evidence="5" type="ORF">ROA7745_03626</name>
</gene>
<keyword evidence="1 4" id="KW-0963">Cytoplasm</keyword>
<accession>A0A1X7BVV0</accession>
<dbReference type="Gene3D" id="3.30.70.3550">
    <property type="entry name" value="Leucyl/phenylalanyl-tRNA-protein transferase, N-terminal domain"/>
    <property type="match status" value="1"/>
</dbReference>
<comment type="similarity">
    <text evidence="4">Belongs to the L/F-transferase family.</text>
</comment>
<dbReference type="GO" id="GO:0005737">
    <property type="term" value="C:cytoplasm"/>
    <property type="evidence" value="ECO:0007669"/>
    <property type="project" value="UniProtKB-SubCell"/>
</dbReference>
<dbReference type="AlphaFoldDB" id="A0A1X7BVV0"/>
<evidence type="ECO:0000313" key="5">
    <source>
        <dbReference type="EMBL" id="SMC13767.1"/>
    </source>
</evidence>
<comment type="subcellular location">
    <subcellularLocation>
        <location evidence="4">Cytoplasm</location>
    </subcellularLocation>
</comment>
<dbReference type="InterPro" id="IPR042203">
    <property type="entry name" value="Leu/Phe-tRNA_Trfase_C"/>
</dbReference>
<proteinExistence type="inferred from homology"/>
<dbReference type="GO" id="GO:0030163">
    <property type="term" value="P:protein catabolic process"/>
    <property type="evidence" value="ECO:0007669"/>
    <property type="project" value="UniProtKB-UniRule"/>
</dbReference>
<evidence type="ECO:0000256" key="3">
    <source>
        <dbReference type="ARBA" id="ARBA00023315"/>
    </source>
</evidence>
<dbReference type="PANTHER" id="PTHR30098">
    <property type="entry name" value="LEUCYL/PHENYLALANYL-TRNA--PROTEIN TRANSFERASE"/>
    <property type="match status" value="1"/>
</dbReference>
<evidence type="ECO:0000313" key="6">
    <source>
        <dbReference type="Proteomes" id="UP000193224"/>
    </source>
</evidence>
<comment type="function">
    <text evidence="4">Functions in the N-end rule pathway of protein degradation where it conjugates Leu, Phe and, less efficiently, Met from aminoacyl-tRNAs to the N-termini of proteins containing an N-terminal arginine or lysine.</text>
</comment>
<dbReference type="InterPro" id="IPR042221">
    <property type="entry name" value="Leu/Phe-tRNA_Trfase_N"/>
</dbReference>
<dbReference type="SUPFAM" id="SSF55729">
    <property type="entry name" value="Acyl-CoA N-acyltransferases (Nat)"/>
    <property type="match status" value="1"/>
</dbReference>
<dbReference type="NCBIfam" id="TIGR00667">
    <property type="entry name" value="aat"/>
    <property type="match status" value="1"/>
</dbReference>
<dbReference type="EC" id="2.3.2.6" evidence="4"/>
<dbReference type="Proteomes" id="UP000193224">
    <property type="component" value="Unassembled WGS sequence"/>
</dbReference>
<evidence type="ECO:0000256" key="4">
    <source>
        <dbReference type="HAMAP-Rule" id="MF_00688"/>
    </source>
</evidence>
<name>A0A1X7BVV0_9RHOB</name>
<reference evidence="5 6" key="1">
    <citation type="submission" date="2017-03" db="EMBL/GenBank/DDBJ databases">
        <authorList>
            <person name="Afonso C.L."/>
            <person name="Miller P.J."/>
            <person name="Scott M.A."/>
            <person name="Spackman E."/>
            <person name="Goraichik I."/>
            <person name="Dimitrov K.M."/>
            <person name="Suarez D.L."/>
            <person name="Swayne D.E."/>
        </authorList>
    </citation>
    <scope>NUCLEOTIDE SEQUENCE [LARGE SCALE GENOMIC DNA]</scope>
    <source>
        <strain evidence="5 6">CECT 7745</strain>
    </source>
</reference>
<organism evidence="5 6">
    <name type="scientific">Roseovarius aestuarii</name>
    <dbReference type="NCBI Taxonomy" id="475083"/>
    <lineage>
        <taxon>Bacteria</taxon>
        <taxon>Pseudomonadati</taxon>
        <taxon>Pseudomonadota</taxon>
        <taxon>Alphaproteobacteria</taxon>
        <taxon>Rhodobacterales</taxon>
        <taxon>Roseobacteraceae</taxon>
        <taxon>Roseovarius</taxon>
    </lineage>
</organism>
<dbReference type="InterPro" id="IPR004616">
    <property type="entry name" value="Leu/Phe-tRNA_Trfase"/>
</dbReference>
<protein>
    <recommendedName>
        <fullName evidence="4">Leucyl/phenylalanyl-tRNA--protein transferase</fullName>
        <ecNumber evidence="4">2.3.2.6</ecNumber>
    </recommendedName>
    <alternativeName>
        <fullName evidence="4">L/F-transferase</fullName>
    </alternativeName>
    <alternativeName>
        <fullName evidence="4">Leucyltransferase</fullName>
    </alternativeName>
    <alternativeName>
        <fullName evidence="4">Phenyalanyltransferase</fullName>
    </alternativeName>
</protein>
<dbReference type="EMBL" id="FWXB01000016">
    <property type="protein sequence ID" value="SMC13767.1"/>
    <property type="molecule type" value="Genomic_DNA"/>
</dbReference>
<comment type="catalytic activity">
    <reaction evidence="4">
        <text>L-phenylalanyl-tRNA(Phe) + an N-terminal L-alpha-aminoacyl-[protein] = an N-terminal L-phenylalanyl-L-alpha-aminoacyl-[protein] + tRNA(Phe)</text>
        <dbReference type="Rhea" id="RHEA:43632"/>
        <dbReference type="Rhea" id="RHEA-COMP:9668"/>
        <dbReference type="Rhea" id="RHEA-COMP:9699"/>
        <dbReference type="Rhea" id="RHEA-COMP:10636"/>
        <dbReference type="Rhea" id="RHEA-COMP:10637"/>
        <dbReference type="ChEBI" id="CHEBI:78442"/>
        <dbReference type="ChEBI" id="CHEBI:78531"/>
        <dbReference type="ChEBI" id="CHEBI:78597"/>
        <dbReference type="ChEBI" id="CHEBI:83561"/>
        <dbReference type="EC" id="2.3.2.6"/>
    </reaction>
</comment>
<dbReference type="PANTHER" id="PTHR30098:SF2">
    <property type="entry name" value="LEUCYL_PHENYLALANYL-TRNA--PROTEIN TRANSFERASE"/>
    <property type="match status" value="1"/>
</dbReference>
<dbReference type="Pfam" id="PF03588">
    <property type="entry name" value="Leu_Phe_trans"/>
    <property type="match status" value="1"/>
</dbReference>
<dbReference type="OrthoDB" id="9790282at2"/>
<evidence type="ECO:0000256" key="1">
    <source>
        <dbReference type="ARBA" id="ARBA00022490"/>
    </source>
</evidence>
<comment type="catalytic activity">
    <reaction evidence="4">
        <text>N-terminal L-lysyl-[protein] + L-leucyl-tRNA(Leu) = N-terminal L-leucyl-L-lysyl-[protein] + tRNA(Leu) + H(+)</text>
        <dbReference type="Rhea" id="RHEA:12340"/>
        <dbReference type="Rhea" id="RHEA-COMP:9613"/>
        <dbReference type="Rhea" id="RHEA-COMP:9622"/>
        <dbReference type="Rhea" id="RHEA-COMP:12670"/>
        <dbReference type="Rhea" id="RHEA-COMP:12671"/>
        <dbReference type="ChEBI" id="CHEBI:15378"/>
        <dbReference type="ChEBI" id="CHEBI:65249"/>
        <dbReference type="ChEBI" id="CHEBI:78442"/>
        <dbReference type="ChEBI" id="CHEBI:78494"/>
        <dbReference type="ChEBI" id="CHEBI:133043"/>
        <dbReference type="EC" id="2.3.2.6"/>
    </reaction>
</comment>
<keyword evidence="6" id="KW-1185">Reference proteome</keyword>
<keyword evidence="2 4" id="KW-0808">Transferase</keyword>
<dbReference type="RefSeq" id="WP_085801695.1">
    <property type="nucleotide sequence ID" value="NZ_FWXB01000016.1"/>
</dbReference>
<keyword evidence="3 4" id="KW-0012">Acyltransferase</keyword>
<sequence length="216" mass="24322">MSEPDFRLTPEALLRAYTMGIFPMAENRDDPEIYWVDPRRRGILPLGGFHLSRSLKRRVRKADYAVDLDRDFVGVVDACADRDETWINAEIRCLYSELHQMGHAHSLEIRHDGELTGGVYGVAINGAFFGESMFSRRTDASKLALAHLVDLLRRCGFTLFDTQFITPHLASLGAKEIPRAAYHSLLEDALKQPADIHSQPICGDLHSDLQLNTQTS</sequence>
<dbReference type="Gene3D" id="3.40.630.70">
    <property type="entry name" value="Leucyl/phenylalanyl-tRNA-protein transferase, C-terminal domain"/>
    <property type="match status" value="1"/>
</dbReference>
<comment type="catalytic activity">
    <reaction evidence="4">
        <text>N-terminal L-arginyl-[protein] + L-leucyl-tRNA(Leu) = N-terminal L-leucyl-L-arginyl-[protein] + tRNA(Leu) + H(+)</text>
        <dbReference type="Rhea" id="RHEA:50416"/>
        <dbReference type="Rhea" id="RHEA-COMP:9613"/>
        <dbReference type="Rhea" id="RHEA-COMP:9622"/>
        <dbReference type="Rhea" id="RHEA-COMP:12672"/>
        <dbReference type="Rhea" id="RHEA-COMP:12673"/>
        <dbReference type="ChEBI" id="CHEBI:15378"/>
        <dbReference type="ChEBI" id="CHEBI:64719"/>
        <dbReference type="ChEBI" id="CHEBI:78442"/>
        <dbReference type="ChEBI" id="CHEBI:78494"/>
        <dbReference type="ChEBI" id="CHEBI:133044"/>
        <dbReference type="EC" id="2.3.2.6"/>
    </reaction>
</comment>
<dbReference type="InterPro" id="IPR016181">
    <property type="entry name" value="Acyl_CoA_acyltransferase"/>
</dbReference>